<comment type="caution">
    <text evidence="2">The sequence shown here is derived from an EMBL/GenBank/DDBJ whole genome shotgun (WGS) entry which is preliminary data.</text>
</comment>
<keyword evidence="1" id="KW-0175">Coiled coil</keyword>
<keyword evidence="3" id="KW-1185">Reference proteome</keyword>
<accession>A0A6N9HML8</accession>
<sequence>MYDAAKHQQLLIARSAIIEIKNRISGTHELILGASARADAATWKHARQAYIDSVEDIIRAAGFDWEVWKPLVSKNATEIKNAYLSLGRVSSRGGRNGKPSANKQALRALYSKEWGAVENALKAIPPSIEKARGAIISELEQCDPAGEYEIFPEWVLLADGERPRNLGPLKGRLRADLIAGHAYTGPRYWEEEWALAQIRYAERNVLKDSKSFLESEVDRVEEELRLAVDAAYAPANYSAAKCDLRPLLHRSWLAMSSFKMRARIEMMVREALRIALTWQSMDGSWPSVFEEGKPCIATTAFATACLSMLNDHSHWRENRERGLNWLLSHRTEQGAWGPVKEMGATNEINLIVTVAILDACRMEGIPLDHPAVIEAEAALLSAQSPAGLWEDYRGMGEEYLTALIVEYFQRREQRQVDMSEATILGRGLILRGHALSMNDSVSDQVLALASIYHGLEYVLYGFLLKNDVEIRTQKGETIGFREALSAFEVLARNSNWIGHAASLPFRTQLAEMAAKRDEVIHRMGRVEAGQLSIFVERVFAFVGKFDVNALGYSLLV</sequence>
<protein>
    <recommendedName>
        <fullName evidence="4">Squalene cyclase C-terminal domain-containing protein</fullName>
    </recommendedName>
</protein>
<evidence type="ECO:0000256" key="1">
    <source>
        <dbReference type="SAM" id="Coils"/>
    </source>
</evidence>
<dbReference type="CDD" id="cd00688">
    <property type="entry name" value="ISOPREN_C2_like"/>
    <property type="match status" value="1"/>
</dbReference>
<gene>
    <name evidence="2" type="ORF">GTP41_20760</name>
</gene>
<name>A0A6N9HML8_9BURK</name>
<dbReference type="InterPro" id="IPR008930">
    <property type="entry name" value="Terpenoid_cyclase/PrenylTrfase"/>
</dbReference>
<dbReference type="Proteomes" id="UP000448575">
    <property type="component" value="Unassembled WGS sequence"/>
</dbReference>
<dbReference type="AlphaFoldDB" id="A0A6N9HML8"/>
<evidence type="ECO:0000313" key="3">
    <source>
        <dbReference type="Proteomes" id="UP000448575"/>
    </source>
</evidence>
<organism evidence="2 3">
    <name type="scientific">Pseudoduganella guangdongensis</name>
    <dbReference type="NCBI Taxonomy" id="2692179"/>
    <lineage>
        <taxon>Bacteria</taxon>
        <taxon>Pseudomonadati</taxon>
        <taxon>Pseudomonadota</taxon>
        <taxon>Betaproteobacteria</taxon>
        <taxon>Burkholderiales</taxon>
        <taxon>Oxalobacteraceae</taxon>
        <taxon>Telluria group</taxon>
        <taxon>Pseudoduganella</taxon>
    </lineage>
</organism>
<dbReference type="SUPFAM" id="SSF48239">
    <property type="entry name" value="Terpenoid cyclases/Protein prenyltransferases"/>
    <property type="match status" value="1"/>
</dbReference>
<reference evidence="2 3" key="1">
    <citation type="submission" date="2019-12" db="EMBL/GenBank/DDBJ databases">
        <title>Novel species isolated from a subtropical stream in China.</title>
        <authorList>
            <person name="Lu H."/>
        </authorList>
    </citation>
    <scope>NUCLEOTIDE SEQUENCE [LARGE SCALE GENOMIC DNA]</scope>
    <source>
        <strain evidence="2 3">DS3</strain>
    </source>
</reference>
<evidence type="ECO:0000313" key="2">
    <source>
        <dbReference type="EMBL" id="MYN04527.1"/>
    </source>
</evidence>
<feature type="coiled-coil region" evidence="1">
    <location>
        <begin position="203"/>
        <end position="230"/>
    </location>
</feature>
<evidence type="ECO:0008006" key="4">
    <source>
        <dbReference type="Google" id="ProtNLM"/>
    </source>
</evidence>
<proteinExistence type="predicted"/>
<dbReference type="EMBL" id="WWCJ01000018">
    <property type="protein sequence ID" value="MYN04527.1"/>
    <property type="molecule type" value="Genomic_DNA"/>
</dbReference>
<dbReference type="Gene3D" id="1.50.10.20">
    <property type="match status" value="1"/>
</dbReference>
<dbReference type="RefSeq" id="WP_161027490.1">
    <property type="nucleotide sequence ID" value="NZ_WWCJ01000018.1"/>
</dbReference>